<gene>
    <name evidence="1" type="ORF">CK203_023440</name>
</gene>
<dbReference type="Proteomes" id="UP000288805">
    <property type="component" value="Unassembled WGS sequence"/>
</dbReference>
<name>A0A438J6F8_VITVI</name>
<protein>
    <submittedName>
        <fullName evidence="1">Uncharacterized protein</fullName>
    </submittedName>
</protein>
<comment type="caution">
    <text evidence="1">The sequence shown here is derived from an EMBL/GenBank/DDBJ whole genome shotgun (WGS) entry which is preliminary data.</text>
</comment>
<dbReference type="AlphaFoldDB" id="A0A438J6F8"/>
<organism evidence="1 2">
    <name type="scientific">Vitis vinifera</name>
    <name type="common">Grape</name>
    <dbReference type="NCBI Taxonomy" id="29760"/>
    <lineage>
        <taxon>Eukaryota</taxon>
        <taxon>Viridiplantae</taxon>
        <taxon>Streptophyta</taxon>
        <taxon>Embryophyta</taxon>
        <taxon>Tracheophyta</taxon>
        <taxon>Spermatophyta</taxon>
        <taxon>Magnoliopsida</taxon>
        <taxon>eudicotyledons</taxon>
        <taxon>Gunneridae</taxon>
        <taxon>Pentapetalae</taxon>
        <taxon>rosids</taxon>
        <taxon>Vitales</taxon>
        <taxon>Vitaceae</taxon>
        <taxon>Viteae</taxon>
        <taxon>Vitis</taxon>
    </lineage>
</organism>
<accession>A0A438J6F8</accession>
<evidence type="ECO:0000313" key="1">
    <source>
        <dbReference type="EMBL" id="RVX04541.1"/>
    </source>
</evidence>
<sequence length="173" mass="20076">MKTVMHKPIKAYGKHCDLAKINSHQTLESRYISHSLRGGWLDYKLLIVHQPLAPYVGSEPKAKRTHGQRTSWSPSPLVDVDDRFHAWQTEMEKKHEEYERCRRLDDMLSMPFGSHIISYDSPRGFVVPKCIMYDESSDPFNFLMHFQQTMTLDIGNVFLVCKVFPVNLHGLAL</sequence>
<reference evidence="1 2" key="1">
    <citation type="journal article" date="2018" name="PLoS Genet.">
        <title>Population sequencing reveals clonal diversity and ancestral inbreeding in the grapevine cultivar Chardonnay.</title>
        <authorList>
            <person name="Roach M.J."/>
            <person name="Johnson D.L."/>
            <person name="Bohlmann J."/>
            <person name="van Vuuren H.J."/>
            <person name="Jones S.J."/>
            <person name="Pretorius I.S."/>
            <person name="Schmidt S.A."/>
            <person name="Borneman A.R."/>
        </authorList>
    </citation>
    <scope>NUCLEOTIDE SEQUENCE [LARGE SCALE GENOMIC DNA]</scope>
    <source>
        <strain evidence="2">cv. Chardonnay</strain>
        <tissue evidence="1">Leaf</tissue>
    </source>
</reference>
<evidence type="ECO:0000313" key="2">
    <source>
        <dbReference type="Proteomes" id="UP000288805"/>
    </source>
</evidence>
<dbReference type="EMBL" id="QGNW01000060">
    <property type="protein sequence ID" value="RVX04541.1"/>
    <property type="molecule type" value="Genomic_DNA"/>
</dbReference>
<proteinExistence type="predicted"/>